<dbReference type="AlphaFoldDB" id="A0AB39LZY3"/>
<sequence length="400" mass="43914">MLSIFTPEGRANPYPALAELRRTEPVCHHAGFNTYFLTRFADCQAVLSDPAFLVPDLDWCAREVPDWREHPSAEFFYSSLLRTNGTDHARLRRLVGGAFSARRVAALRPTVRDITTRLLDDFADATSDGGTADFQELVAHPLPVTVVGHLIGVPVEEQRQFRGLGQDAGRLLEPVRSPEDWRRADLAVVALRAYFTDLIALRRARPADDLTSALLAVRDADDGRLTEGELVDTLLLVLVAGFETTAGLLGLAVDALLRHREQWDLLVSGPELAARAVEESLRWDTPVQMTERIAARPVDVGGVTVPEGGNVTTVLAAANRDPERHPDPDTFDIRRENIRVLGFGAGLHYCLGAALARLEGAELLGQLPRRFPHLAASGPPRRRESISLRAFEELPLTASG</sequence>
<evidence type="ECO:0000256" key="1">
    <source>
        <dbReference type="ARBA" id="ARBA00010617"/>
    </source>
</evidence>
<evidence type="ECO:0000256" key="6">
    <source>
        <dbReference type="ARBA" id="ARBA00023033"/>
    </source>
</evidence>
<dbReference type="PANTHER" id="PTHR46696:SF1">
    <property type="entry name" value="CYTOCHROME P450 YJIB-RELATED"/>
    <property type="match status" value="1"/>
</dbReference>
<protein>
    <submittedName>
        <fullName evidence="8">Cytochrome P450</fullName>
    </submittedName>
</protein>
<dbReference type="PANTHER" id="PTHR46696">
    <property type="entry name" value="P450, PUTATIVE (EUROFUNG)-RELATED"/>
    <property type="match status" value="1"/>
</dbReference>
<keyword evidence="2 7" id="KW-0349">Heme</keyword>
<dbReference type="EMBL" id="CP163431">
    <property type="protein sequence ID" value="XDP99865.1"/>
    <property type="molecule type" value="Genomic_DNA"/>
</dbReference>
<gene>
    <name evidence="8" type="ORF">AB5J58_06590</name>
</gene>
<dbReference type="InterPro" id="IPR036396">
    <property type="entry name" value="Cyt_P450_sf"/>
</dbReference>
<dbReference type="SUPFAM" id="SSF48264">
    <property type="entry name" value="Cytochrome P450"/>
    <property type="match status" value="1"/>
</dbReference>
<evidence type="ECO:0000256" key="4">
    <source>
        <dbReference type="ARBA" id="ARBA00023002"/>
    </source>
</evidence>
<keyword evidence="4 7" id="KW-0560">Oxidoreductase</keyword>
<dbReference type="Gene3D" id="1.10.630.10">
    <property type="entry name" value="Cytochrome P450"/>
    <property type="match status" value="1"/>
</dbReference>
<keyword evidence="3 7" id="KW-0479">Metal-binding</keyword>
<evidence type="ECO:0000256" key="5">
    <source>
        <dbReference type="ARBA" id="ARBA00023004"/>
    </source>
</evidence>
<dbReference type="FunFam" id="1.10.630.10:FF:000018">
    <property type="entry name" value="Cytochrome P450 monooxygenase"/>
    <property type="match status" value="1"/>
</dbReference>
<dbReference type="Pfam" id="PF00067">
    <property type="entry name" value="p450"/>
    <property type="match status" value="1"/>
</dbReference>
<organism evidence="8">
    <name type="scientific">Streptomyces sp. R08</name>
    <dbReference type="NCBI Taxonomy" id="3238624"/>
    <lineage>
        <taxon>Bacteria</taxon>
        <taxon>Bacillati</taxon>
        <taxon>Actinomycetota</taxon>
        <taxon>Actinomycetes</taxon>
        <taxon>Kitasatosporales</taxon>
        <taxon>Streptomycetaceae</taxon>
        <taxon>Streptomyces</taxon>
    </lineage>
</organism>
<dbReference type="InterPro" id="IPR002397">
    <property type="entry name" value="Cyt_P450_B"/>
</dbReference>
<reference evidence="8" key="1">
    <citation type="submission" date="2024-07" db="EMBL/GenBank/DDBJ databases">
        <authorList>
            <person name="Yu S.T."/>
        </authorList>
    </citation>
    <scope>NUCLEOTIDE SEQUENCE</scope>
    <source>
        <strain evidence="8">R08</strain>
    </source>
</reference>
<dbReference type="InterPro" id="IPR001128">
    <property type="entry name" value="Cyt_P450"/>
</dbReference>
<name>A0AB39LZY3_9ACTN</name>
<evidence type="ECO:0000256" key="3">
    <source>
        <dbReference type="ARBA" id="ARBA00022723"/>
    </source>
</evidence>
<keyword evidence="5 7" id="KW-0408">Iron</keyword>
<dbReference type="GO" id="GO:0016705">
    <property type="term" value="F:oxidoreductase activity, acting on paired donors, with incorporation or reduction of molecular oxygen"/>
    <property type="evidence" value="ECO:0007669"/>
    <property type="project" value="InterPro"/>
</dbReference>
<dbReference type="RefSeq" id="WP_369186837.1">
    <property type="nucleotide sequence ID" value="NZ_CP163431.1"/>
</dbReference>
<dbReference type="GO" id="GO:0020037">
    <property type="term" value="F:heme binding"/>
    <property type="evidence" value="ECO:0007669"/>
    <property type="project" value="InterPro"/>
</dbReference>
<proteinExistence type="inferred from homology"/>
<dbReference type="PRINTS" id="PR00359">
    <property type="entry name" value="BP450"/>
</dbReference>
<dbReference type="GO" id="GO:0005506">
    <property type="term" value="F:iron ion binding"/>
    <property type="evidence" value="ECO:0007669"/>
    <property type="project" value="InterPro"/>
</dbReference>
<dbReference type="InterPro" id="IPR017972">
    <property type="entry name" value="Cyt_P450_CS"/>
</dbReference>
<evidence type="ECO:0000313" key="8">
    <source>
        <dbReference type="EMBL" id="XDP99865.1"/>
    </source>
</evidence>
<comment type="similarity">
    <text evidence="1 7">Belongs to the cytochrome P450 family.</text>
</comment>
<dbReference type="CDD" id="cd20625">
    <property type="entry name" value="CYP164-like"/>
    <property type="match status" value="1"/>
</dbReference>
<evidence type="ECO:0000256" key="7">
    <source>
        <dbReference type="RuleBase" id="RU000461"/>
    </source>
</evidence>
<evidence type="ECO:0000256" key="2">
    <source>
        <dbReference type="ARBA" id="ARBA00022617"/>
    </source>
</evidence>
<accession>A0AB39LZY3</accession>
<dbReference type="GO" id="GO:0004497">
    <property type="term" value="F:monooxygenase activity"/>
    <property type="evidence" value="ECO:0007669"/>
    <property type="project" value="UniProtKB-KW"/>
</dbReference>
<keyword evidence="6 7" id="KW-0503">Monooxygenase</keyword>
<dbReference type="PROSITE" id="PS00086">
    <property type="entry name" value="CYTOCHROME_P450"/>
    <property type="match status" value="1"/>
</dbReference>